<evidence type="ECO:0000256" key="2">
    <source>
        <dbReference type="ARBA" id="ARBA00022801"/>
    </source>
</evidence>
<proteinExistence type="predicted"/>
<evidence type="ECO:0000256" key="3">
    <source>
        <dbReference type="ARBA" id="ARBA00022806"/>
    </source>
</evidence>
<dbReference type="Gene3D" id="3.40.50.300">
    <property type="entry name" value="P-loop containing nucleotide triphosphate hydrolases"/>
    <property type="match status" value="2"/>
</dbReference>
<sequence>MLINGKNNYPCGNATVGQTCTPNAGLASFKFQSGKKHRLRLINHAAGALLFFSIDGYEMTVIANDFVPVEPYRTDLVIMGVGQRTDIIVTGKNNPKEAVLMRVSEGPSGLGPQGQTGCSLNTGVSIEAIAPIYYEDADTTIIPNTTSSIDPSRYLFPQNCGNQPLDVTVPAYAMEVKEPDKILSFVMTGGYNGTGAFVCSRSEDSRWCCDVIGSLAFGGVRSAGIPVRGHSIDYTTQRVLKSILFYFNITAPHHRLLVTMSSQESTINPRTNKPYSANYYTQLKLAQALPVSQHIDALLKAISENVVTIVVADTGSGKTTQLPKAIVLSEPLRKSERKVVVTQPRRLAADGTSKRIAEELDVELGDFVGVKYRGINRVKPETRLEVVTDGTLLAAATRDPTLCQYGVIIVDEAHQHTTDTDLLLGLLKELAQSRKDDLKIIIMSATIDTERFKNYFAGSVVMPVPGKAHEVDIRYLKKPVEESRMDVKIASLILQIHLTEDTGNILVFVPGVGLIDSIITSVANGLREYAVDDVGELDCYPLYGTQSSEEQDLAVEAVAPASRNGKPGRKVVISTNIAETSVTLTGMVYVVDSLMMKSKEWNPRNESQWLRAKDCSKATAKQRAGRVGRTRPGIVYRMCTQEAFETQLIEHAVPAILSSDMLSECVSIKKLGRDPLTFPYIERPASETIAKALGILQQFGAINVKGELTTRGEQIGRLPIDVYPAAMLLDSARIGCSDEIITIVSMLEATEGIPGQCFVRPKTKEEKAKLQRVKRHFSCRSGDHIMLLNIYMAWRTAEATGTTEAFLLENLLAGSVPRSAHTTRMQLVAMLTALPEHEWKLVNPDPSHPEYYAYIMKGLSTGSFTRIAKRDPFDLKRYTTVSCGAEAEFALDVDISPAPEWVMYHEFTGSQISCVSPIPAEHLIATMPEYWREAELKHHGHVKDGLIKAIAKMTGQSEAVVRGGMPKPSSAPSTSK</sequence>
<dbReference type="SUPFAM" id="SSF49503">
    <property type="entry name" value="Cupredoxins"/>
    <property type="match status" value="1"/>
</dbReference>
<dbReference type="InterPro" id="IPR001650">
    <property type="entry name" value="Helicase_C-like"/>
</dbReference>
<evidence type="ECO:0000313" key="7">
    <source>
        <dbReference type="EMBL" id="KAK3676264.1"/>
    </source>
</evidence>
<dbReference type="Proteomes" id="UP001274830">
    <property type="component" value="Unassembled WGS sequence"/>
</dbReference>
<dbReference type="SMART" id="SM00847">
    <property type="entry name" value="HA2"/>
    <property type="match status" value="1"/>
</dbReference>
<dbReference type="SMART" id="SM00382">
    <property type="entry name" value="AAA"/>
    <property type="match status" value="1"/>
</dbReference>
<keyword evidence="4" id="KW-0067">ATP-binding</keyword>
<evidence type="ECO:0000259" key="6">
    <source>
        <dbReference type="PROSITE" id="PS51194"/>
    </source>
</evidence>
<dbReference type="InterPro" id="IPR003593">
    <property type="entry name" value="AAA+_ATPase"/>
</dbReference>
<evidence type="ECO:0000256" key="4">
    <source>
        <dbReference type="ARBA" id="ARBA00022840"/>
    </source>
</evidence>
<accession>A0AAE0WQR1</accession>
<dbReference type="PANTHER" id="PTHR18934">
    <property type="entry name" value="ATP-DEPENDENT RNA HELICASE"/>
    <property type="match status" value="1"/>
</dbReference>
<dbReference type="Pfam" id="PF00394">
    <property type="entry name" value="Cu-oxidase"/>
    <property type="match status" value="1"/>
</dbReference>
<dbReference type="Pfam" id="PF00271">
    <property type="entry name" value="Helicase_C"/>
    <property type="match status" value="1"/>
</dbReference>
<feature type="domain" description="Helicase C-terminal" evidence="6">
    <location>
        <begin position="488"/>
        <end position="672"/>
    </location>
</feature>
<keyword evidence="1" id="KW-0547">Nucleotide-binding</keyword>
<dbReference type="Pfam" id="PF00270">
    <property type="entry name" value="DEAD"/>
    <property type="match status" value="1"/>
</dbReference>
<dbReference type="GO" id="GO:0003723">
    <property type="term" value="F:RNA binding"/>
    <property type="evidence" value="ECO:0007669"/>
    <property type="project" value="TreeGrafter"/>
</dbReference>
<dbReference type="InterPro" id="IPR027417">
    <property type="entry name" value="P-loop_NTPase"/>
</dbReference>
<dbReference type="InterPro" id="IPR014001">
    <property type="entry name" value="Helicase_ATP-bd"/>
</dbReference>
<dbReference type="AlphaFoldDB" id="A0AAE0WQR1"/>
<dbReference type="InterPro" id="IPR011545">
    <property type="entry name" value="DEAD/DEAH_box_helicase_dom"/>
</dbReference>
<organism evidence="7 8">
    <name type="scientific">Recurvomyces mirabilis</name>
    <dbReference type="NCBI Taxonomy" id="574656"/>
    <lineage>
        <taxon>Eukaryota</taxon>
        <taxon>Fungi</taxon>
        <taxon>Dikarya</taxon>
        <taxon>Ascomycota</taxon>
        <taxon>Pezizomycotina</taxon>
        <taxon>Dothideomycetes</taxon>
        <taxon>Dothideomycetidae</taxon>
        <taxon>Mycosphaerellales</taxon>
        <taxon>Teratosphaeriaceae</taxon>
        <taxon>Recurvomyces</taxon>
    </lineage>
</organism>
<keyword evidence="8" id="KW-1185">Reference proteome</keyword>
<dbReference type="InterPro" id="IPR007502">
    <property type="entry name" value="Helicase-assoc_dom"/>
</dbReference>
<dbReference type="InterPro" id="IPR008972">
    <property type="entry name" value="Cupredoxin"/>
</dbReference>
<dbReference type="PROSITE" id="PS51192">
    <property type="entry name" value="HELICASE_ATP_BIND_1"/>
    <property type="match status" value="1"/>
</dbReference>
<dbReference type="GO" id="GO:0016787">
    <property type="term" value="F:hydrolase activity"/>
    <property type="evidence" value="ECO:0007669"/>
    <property type="project" value="UniProtKB-KW"/>
</dbReference>
<dbReference type="PROSITE" id="PS51194">
    <property type="entry name" value="HELICASE_CTER"/>
    <property type="match status" value="1"/>
</dbReference>
<dbReference type="Pfam" id="PF21010">
    <property type="entry name" value="HA2_C"/>
    <property type="match status" value="1"/>
</dbReference>
<dbReference type="EMBL" id="JAUTXT010000011">
    <property type="protein sequence ID" value="KAK3676264.1"/>
    <property type="molecule type" value="Genomic_DNA"/>
</dbReference>
<dbReference type="CDD" id="cd18791">
    <property type="entry name" value="SF2_C_RHA"/>
    <property type="match status" value="1"/>
</dbReference>
<name>A0AAE0WQR1_9PEZI</name>
<evidence type="ECO:0008006" key="9">
    <source>
        <dbReference type="Google" id="ProtNLM"/>
    </source>
</evidence>
<keyword evidence="3" id="KW-0347">Helicase</keyword>
<evidence type="ECO:0000313" key="8">
    <source>
        <dbReference type="Proteomes" id="UP001274830"/>
    </source>
</evidence>
<dbReference type="PANTHER" id="PTHR18934:SF99">
    <property type="entry name" value="ATP-DEPENDENT RNA HELICASE DHX37-RELATED"/>
    <property type="match status" value="1"/>
</dbReference>
<protein>
    <recommendedName>
        <fullName evidence="9">RNA helicase</fullName>
    </recommendedName>
</protein>
<evidence type="ECO:0000259" key="5">
    <source>
        <dbReference type="PROSITE" id="PS51192"/>
    </source>
</evidence>
<reference evidence="7" key="1">
    <citation type="submission" date="2023-07" db="EMBL/GenBank/DDBJ databases">
        <title>Black Yeasts Isolated from many extreme environments.</title>
        <authorList>
            <person name="Coleine C."/>
            <person name="Stajich J.E."/>
            <person name="Selbmann L."/>
        </authorList>
    </citation>
    <scope>NUCLEOTIDE SEQUENCE</scope>
    <source>
        <strain evidence="7">CCFEE 5485</strain>
    </source>
</reference>
<dbReference type="SMART" id="SM00490">
    <property type="entry name" value="HELICc"/>
    <property type="match status" value="1"/>
</dbReference>
<dbReference type="GO" id="GO:0004386">
    <property type="term" value="F:helicase activity"/>
    <property type="evidence" value="ECO:0007669"/>
    <property type="project" value="UniProtKB-KW"/>
</dbReference>
<dbReference type="SUPFAM" id="SSF52540">
    <property type="entry name" value="P-loop containing nucleoside triphosphate hydrolases"/>
    <property type="match status" value="1"/>
</dbReference>
<dbReference type="InterPro" id="IPR001117">
    <property type="entry name" value="Cu-oxidase_2nd"/>
</dbReference>
<dbReference type="Gene3D" id="2.60.40.420">
    <property type="entry name" value="Cupredoxins - blue copper proteins"/>
    <property type="match status" value="1"/>
</dbReference>
<dbReference type="GO" id="GO:0005524">
    <property type="term" value="F:ATP binding"/>
    <property type="evidence" value="ECO:0007669"/>
    <property type="project" value="UniProtKB-KW"/>
</dbReference>
<keyword evidence="2" id="KW-0378">Hydrolase</keyword>
<dbReference type="SMART" id="SM00487">
    <property type="entry name" value="DEXDc"/>
    <property type="match status" value="1"/>
</dbReference>
<comment type="caution">
    <text evidence="7">The sequence shown here is derived from an EMBL/GenBank/DDBJ whole genome shotgun (WGS) entry which is preliminary data.</text>
</comment>
<evidence type="ECO:0000256" key="1">
    <source>
        <dbReference type="ARBA" id="ARBA00022741"/>
    </source>
</evidence>
<feature type="domain" description="Helicase ATP-binding" evidence="5">
    <location>
        <begin position="299"/>
        <end position="465"/>
    </location>
</feature>
<dbReference type="Gene3D" id="1.20.120.1080">
    <property type="match status" value="1"/>
</dbReference>
<gene>
    <name evidence="7" type="ORF">LTR78_004014</name>
</gene>